<dbReference type="PANTHER" id="PTHR12147:SF26">
    <property type="entry name" value="PEPTIDASE M28 DOMAIN-CONTAINING PROTEIN"/>
    <property type="match status" value="1"/>
</dbReference>
<evidence type="ECO:0000256" key="1">
    <source>
        <dbReference type="ARBA" id="ARBA00001947"/>
    </source>
</evidence>
<dbReference type="OrthoDB" id="10013407at2759"/>
<comment type="similarity">
    <text evidence="2">Belongs to the peptidase M28 family. M28B subfamily.</text>
</comment>
<sequence length="487" mass="53611">MRFCQSAAATLALAAVSLAAADPPNRIKLFARDGTKPLVESKKLRQRITETQLLNGALDLEEIARLRKVDTRYLGTPGHTGTISYITGLLDEYKDYYTYYLQHVKVPLATKAEVLLGGEVLEASPVNLSPARNVSATIVEAENNGCFESDFPKDTKGKIVIIKTDECESYVKVHLAAKLGAVGVILYRPNLMYIHGHRLGMHEEVAGPFVPTVAVSWSTGKMLSKAMKNITASISITTEDVVTQNIIAETIQGDHDNVLLLSANTDSDQMGTGISDNGSGVVSLLEIAKHLRNYSVKNAVRFCWWTAQTQGLLGSSYYVKTASKSELEKIRFSFNLDTLASLNYAIRVYNGKINSTDPVVRGPEGSEQVALEIQRFFKEEMGVIPSMIDYESLSDNSPFLAANIPAGGITSGGRGKKTQEEYERFRGELNFFYDAGYDWMEREDDYFTLNPTPWLMITEVAAHLTATLARSFELMKAELPSNVDGAS</sequence>
<keyword evidence="7" id="KW-0732">Signal</keyword>
<comment type="caution">
    <text evidence="10">The sequence shown here is derived from an EMBL/GenBank/DDBJ whole genome shotgun (WGS) entry which is preliminary data.</text>
</comment>
<dbReference type="Proteomes" id="UP000242519">
    <property type="component" value="Unassembled WGS sequence"/>
</dbReference>
<protein>
    <recommendedName>
        <fullName evidence="7">Peptide hydrolase</fullName>
        <ecNumber evidence="7">3.4.-.-</ecNumber>
    </recommendedName>
</protein>
<evidence type="ECO:0000259" key="9">
    <source>
        <dbReference type="Pfam" id="PF04389"/>
    </source>
</evidence>
<comment type="cofactor">
    <cofactor evidence="1">
        <name>Zn(2+)</name>
        <dbReference type="ChEBI" id="CHEBI:29105"/>
    </cofactor>
</comment>
<dbReference type="InterPro" id="IPR045175">
    <property type="entry name" value="M28_fam"/>
</dbReference>
<feature type="chain" id="PRO_5011831255" description="Peptide hydrolase" evidence="7">
    <location>
        <begin position="22"/>
        <end position="487"/>
    </location>
</feature>
<dbReference type="EC" id="3.4.-.-" evidence="7"/>
<dbReference type="InterPro" id="IPR007484">
    <property type="entry name" value="Peptidase_M28"/>
</dbReference>
<dbReference type="Gene3D" id="3.40.630.10">
    <property type="entry name" value="Zn peptidases"/>
    <property type="match status" value="1"/>
</dbReference>
<reference evidence="10 11" key="1">
    <citation type="submission" date="2017-04" db="EMBL/GenBank/DDBJ databases">
        <title>Draft genome sequence of Marssonina coronaria NL1: causal agent of apple blotch.</title>
        <authorList>
            <person name="Cheng Q."/>
        </authorList>
    </citation>
    <scope>NUCLEOTIDE SEQUENCE [LARGE SCALE GENOMIC DNA]</scope>
    <source>
        <strain evidence="10 11">NL1</strain>
    </source>
</reference>
<dbReference type="InterPro" id="IPR003137">
    <property type="entry name" value="PA_domain"/>
</dbReference>
<evidence type="ECO:0000256" key="6">
    <source>
        <dbReference type="ARBA" id="ARBA00022833"/>
    </source>
</evidence>
<evidence type="ECO:0000256" key="3">
    <source>
        <dbReference type="ARBA" id="ARBA00022670"/>
    </source>
</evidence>
<dbReference type="EMBL" id="MZNU01000314">
    <property type="protein sequence ID" value="OWP00669.1"/>
    <property type="molecule type" value="Genomic_DNA"/>
</dbReference>
<dbReference type="PANTHER" id="PTHR12147">
    <property type="entry name" value="METALLOPEPTIDASE M28 FAMILY MEMBER"/>
    <property type="match status" value="1"/>
</dbReference>
<dbReference type="InParanoid" id="A0A218YXX8"/>
<evidence type="ECO:0000256" key="7">
    <source>
        <dbReference type="RuleBase" id="RU361240"/>
    </source>
</evidence>
<keyword evidence="3 7" id="KW-0645">Protease</keyword>
<evidence type="ECO:0000256" key="2">
    <source>
        <dbReference type="ARBA" id="ARBA00005634"/>
    </source>
</evidence>
<dbReference type="GO" id="GO:0008235">
    <property type="term" value="F:metalloexopeptidase activity"/>
    <property type="evidence" value="ECO:0007669"/>
    <property type="project" value="InterPro"/>
</dbReference>
<name>A0A218YXX8_9HELO</name>
<dbReference type="Pfam" id="PF04389">
    <property type="entry name" value="Peptidase_M28"/>
    <property type="match status" value="1"/>
</dbReference>
<dbReference type="STRING" id="503106.A0A218YXX8"/>
<keyword evidence="6 7" id="KW-0862">Zinc</keyword>
<feature type="signal peptide" evidence="7">
    <location>
        <begin position="1"/>
        <end position="21"/>
    </location>
</feature>
<dbReference type="GO" id="GO:0046872">
    <property type="term" value="F:metal ion binding"/>
    <property type="evidence" value="ECO:0007669"/>
    <property type="project" value="UniProtKB-KW"/>
</dbReference>
<gene>
    <name evidence="10" type="ORF">B2J93_536</name>
</gene>
<keyword evidence="5 7" id="KW-0378">Hydrolase</keyword>
<evidence type="ECO:0000256" key="4">
    <source>
        <dbReference type="ARBA" id="ARBA00022723"/>
    </source>
</evidence>
<feature type="domain" description="PA" evidence="8">
    <location>
        <begin position="134"/>
        <end position="223"/>
    </location>
</feature>
<evidence type="ECO:0000313" key="10">
    <source>
        <dbReference type="EMBL" id="OWP00669.1"/>
    </source>
</evidence>
<proteinExistence type="inferred from homology"/>
<keyword evidence="11" id="KW-1185">Reference proteome</keyword>
<dbReference type="GO" id="GO:0006508">
    <property type="term" value="P:proteolysis"/>
    <property type="evidence" value="ECO:0007669"/>
    <property type="project" value="UniProtKB-KW"/>
</dbReference>
<dbReference type="SUPFAM" id="SSF52025">
    <property type="entry name" value="PA domain"/>
    <property type="match status" value="1"/>
</dbReference>
<evidence type="ECO:0000256" key="5">
    <source>
        <dbReference type="ARBA" id="ARBA00022801"/>
    </source>
</evidence>
<dbReference type="SUPFAM" id="SSF53187">
    <property type="entry name" value="Zn-dependent exopeptidases"/>
    <property type="match status" value="1"/>
</dbReference>
<dbReference type="InterPro" id="IPR046450">
    <property type="entry name" value="PA_dom_sf"/>
</dbReference>
<accession>A0A218YXX8</accession>
<organism evidence="10 11">
    <name type="scientific">Diplocarpon coronariae</name>
    <dbReference type="NCBI Taxonomy" id="2795749"/>
    <lineage>
        <taxon>Eukaryota</taxon>
        <taxon>Fungi</taxon>
        <taxon>Dikarya</taxon>
        <taxon>Ascomycota</taxon>
        <taxon>Pezizomycotina</taxon>
        <taxon>Leotiomycetes</taxon>
        <taxon>Helotiales</taxon>
        <taxon>Drepanopezizaceae</taxon>
        <taxon>Diplocarpon</taxon>
    </lineage>
</organism>
<feature type="domain" description="Peptidase M28" evidence="9">
    <location>
        <begin position="245"/>
        <end position="463"/>
    </location>
</feature>
<dbReference type="Pfam" id="PF02225">
    <property type="entry name" value="PA"/>
    <property type="match status" value="1"/>
</dbReference>
<dbReference type="Gene3D" id="3.50.30.30">
    <property type="match status" value="1"/>
</dbReference>
<evidence type="ECO:0000313" key="11">
    <source>
        <dbReference type="Proteomes" id="UP000242519"/>
    </source>
</evidence>
<evidence type="ECO:0000259" key="8">
    <source>
        <dbReference type="Pfam" id="PF02225"/>
    </source>
</evidence>
<keyword evidence="4 7" id="KW-0479">Metal-binding</keyword>
<dbReference type="AlphaFoldDB" id="A0A218YXX8"/>